<sequence length="196" mass="22049">MTSVSFNSLIDQLNSAEEVVSYKEILLRCPFSRCNCRIIPFKYHLSSFDDKNTVQISETPECAVVDNATLEVINPQTSKDEESTKNKNKKKKFFKIGDAWDFDNIGVSRPSDIAQPIIHGAEGSSGPVEDQGKINIQRYLVCADCDRGPLGFAGFVVDEDEKKYGEEEEEDGDARIKNANKLVYFLSCDSVKYELR</sequence>
<organism evidence="4 5">
    <name type="scientific">Saccharomycopsis crataegensis</name>
    <dbReference type="NCBI Taxonomy" id="43959"/>
    <lineage>
        <taxon>Eukaryota</taxon>
        <taxon>Fungi</taxon>
        <taxon>Dikarya</taxon>
        <taxon>Ascomycota</taxon>
        <taxon>Saccharomycotina</taxon>
        <taxon>Saccharomycetes</taxon>
        <taxon>Saccharomycopsidaceae</taxon>
        <taxon>Saccharomycopsis</taxon>
    </lineage>
</organism>
<dbReference type="GO" id="GO:0006892">
    <property type="term" value="P:post-Golgi vesicle-mediated transport"/>
    <property type="evidence" value="ECO:0007669"/>
    <property type="project" value="TreeGrafter"/>
</dbReference>
<evidence type="ECO:0000313" key="4">
    <source>
        <dbReference type="EMBL" id="GMM33039.1"/>
    </source>
</evidence>
<keyword evidence="1" id="KW-0813">Transport</keyword>
<dbReference type="PROSITE" id="PS51796">
    <property type="entry name" value="MSS4"/>
    <property type="match status" value="1"/>
</dbReference>
<dbReference type="InterPro" id="IPR011323">
    <property type="entry name" value="Mss4/transl-control_tumour"/>
</dbReference>
<dbReference type="GeneID" id="90071018"/>
<dbReference type="GO" id="GO:0007264">
    <property type="term" value="P:small GTPase-mediated signal transduction"/>
    <property type="evidence" value="ECO:0007669"/>
    <property type="project" value="InterPro"/>
</dbReference>
<dbReference type="SUPFAM" id="SSF51316">
    <property type="entry name" value="Mss4-like"/>
    <property type="match status" value="1"/>
</dbReference>
<keyword evidence="5" id="KW-1185">Reference proteome</keyword>
<evidence type="ECO:0008006" key="6">
    <source>
        <dbReference type="Google" id="ProtNLM"/>
    </source>
</evidence>
<dbReference type="GO" id="GO:0005829">
    <property type="term" value="C:cytosol"/>
    <property type="evidence" value="ECO:0007669"/>
    <property type="project" value="TreeGrafter"/>
</dbReference>
<name>A0AAV5QE95_9ASCO</name>
<dbReference type="Pfam" id="PF04421">
    <property type="entry name" value="Mss4"/>
    <property type="match status" value="1"/>
</dbReference>
<dbReference type="GO" id="GO:0008270">
    <property type="term" value="F:zinc ion binding"/>
    <property type="evidence" value="ECO:0007669"/>
    <property type="project" value="TreeGrafter"/>
</dbReference>
<evidence type="ECO:0000256" key="2">
    <source>
        <dbReference type="ARBA" id="ARBA00022658"/>
    </source>
</evidence>
<evidence type="ECO:0000256" key="3">
    <source>
        <dbReference type="ARBA" id="ARBA00022927"/>
    </source>
</evidence>
<comment type="caution">
    <text evidence="4">The sequence shown here is derived from an EMBL/GenBank/DDBJ whole genome shotgun (WGS) entry which is preliminary data.</text>
</comment>
<protein>
    <recommendedName>
        <fullName evidence="6">Mss4-like protein</fullName>
    </recommendedName>
</protein>
<gene>
    <name evidence="4" type="ORF">DASC09_003640</name>
</gene>
<evidence type="ECO:0000256" key="1">
    <source>
        <dbReference type="ARBA" id="ARBA00022448"/>
    </source>
</evidence>
<dbReference type="InterPro" id="IPR007515">
    <property type="entry name" value="Mss4"/>
</dbReference>
<accession>A0AAV5QE95</accession>
<keyword evidence="3" id="KW-0653">Protein transport</keyword>
<dbReference type="InterPro" id="IPR011057">
    <property type="entry name" value="Mss4-like_sf"/>
</dbReference>
<dbReference type="GO" id="GO:0016020">
    <property type="term" value="C:membrane"/>
    <property type="evidence" value="ECO:0007669"/>
    <property type="project" value="TreeGrafter"/>
</dbReference>
<dbReference type="RefSeq" id="XP_064850039.1">
    <property type="nucleotide sequence ID" value="XM_064993967.1"/>
</dbReference>
<proteinExistence type="predicted"/>
<dbReference type="PANTHER" id="PTHR13276:SF0">
    <property type="entry name" value="GUANINE NUCLEOTIDE EXCHANGE FACTOR MSS4"/>
    <property type="match status" value="1"/>
</dbReference>
<dbReference type="EMBL" id="BTFZ01000001">
    <property type="protein sequence ID" value="GMM33039.1"/>
    <property type="molecule type" value="Genomic_DNA"/>
</dbReference>
<evidence type="ECO:0000313" key="5">
    <source>
        <dbReference type="Proteomes" id="UP001360560"/>
    </source>
</evidence>
<dbReference type="GO" id="GO:0005085">
    <property type="term" value="F:guanyl-nucleotide exchange factor activity"/>
    <property type="evidence" value="ECO:0007669"/>
    <property type="project" value="UniProtKB-KW"/>
</dbReference>
<dbReference type="AlphaFoldDB" id="A0AAV5QE95"/>
<reference evidence="4 5" key="1">
    <citation type="journal article" date="2023" name="Elife">
        <title>Identification of key yeast species and microbe-microbe interactions impacting larval growth of Drosophila in the wild.</title>
        <authorList>
            <person name="Mure A."/>
            <person name="Sugiura Y."/>
            <person name="Maeda R."/>
            <person name="Honda K."/>
            <person name="Sakurai N."/>
            <person name="Takahashi Y."/>
            <person name="Watada M."/>
            <person name="Katoh T."/>
            <person name="Gotoh A."/>
            <person name="Gotoh Y."/>
            <person name="Taniguchi I."/>
            <person name="Nakamura K."/>
            <person name="Hayashi T."/>
            <person name="Katayama T."/>
            <person name="Uemura T."/>
            <person name="Hattori Y."/>
        </authorList>
    </citation>
    <scope>NUCLEOTIDE SEQUENCE [LARGE SCALE GENOMIC DNA]</scope>
    <source>
        <strain evidence="4 5">SC-9</strain>
    </source>
</reference>
<dbReference type="PANTHER" id="PTHR13276">
    <property type="entry name" value="GUANINE NUCLEOTIDE EXCHANGE FACTOR MSS4"/>
    <property type="match status" value="1"/>
</dbReference>
<keyword evidence="2" id="KW-0344">Guanine-nucleotide releasing factor</keyword>
<dbReference type="Proteomes" id="UP001360560">
    <property type="component" value="Unassembled WGS sequence"/>
</dbReference>
<dbReference type="Gene3D" id="2.170.150.10">
    <property type="entry name" value="Metal Binding Protein, Guanine Nucleotide Exchange Factor, Chain A"/>
    <property type="match status" value="1"/>
</dbReference>
<dbReference type="GO" id="GO:0015031">
    <property type="term" value="P:protein transport"/>
    <property type="evidence" value="ECO:0007669"/>
    <property type="project" value="UniProtKB-KW"/>
</dbReference>